<name>A0A0A9G2R8_ARUDO</name>
<proteinExistence type="predicted"/>
<reference evidence="1" key="2">
    <citation type="journal article" date="2015" name="Data Brief">
        <title>Shoot transcriptome of the giant reed, Arundo donax.</title>
        <authorList>
            <person name="Barrero R.A."/>
            <person name="Guerrero F.D."/>
            <person name="Moolhuijzen P."/>
            <person name="Goolsby J.A."/>
            <person name="Tidwell J."/>
            <person name="Bellgard S.E."/>
            <person name="Bellgard M.I."/>
        </authorList>
    </citation>
    <scope>NUCLEOTIDE SEQUENCE</scope>
    <source>
        <tissue evidence="1">Shoot tissue taken approximately 20 cm above the soil surface</tissue>
    </source>
</reference>
<accession>A0A0A9G2R8</accession>
<protein>
    <submittedName>
        <fullName evidence="1">Uncharacterized protein</fullName>
    </submittedName>
</protein>
<dbReference type="EMBL" id="GBRH01178521">
    <property type="protein sequence ID" value="JAE19375.1"/>
    <property type="molecule type" value="Transcribed_RNA"/>
</dbReference>
<sequence length="76" mass="8219">MHYALVSAKAQMHLNTIHHEVSRSSLWECKSWTPPDLQTHNLTTMPGALAAISPVTRLSAEPAFLGSEPVGLAPCL</sequence>
<reference evidence="1" key="1">
    <citation type="submission" date="2014-09" db="EMBL/GenBank/DDBJ databases">
        <authorList>
            <person name="Magalhaes I.L.F."/>
            <person name="Oliveira U."/>
            <person name="Santos F.R."/>
            <person name="Vidigal T.H.D.A."/>
            <person name="Brescovit A.D."/>
            <person name="Santos A.J."/>
        </authorList>
    </citation>
    <scope>NUCLEOTIDE SEQUENCE</scope>
    <source>
        <tissue evidence="1">Shoot tissue taken approximately 20 cm above the soil surface</tissue>
    </source>
</reference>
<evidence type="ECO:0000313" key="1">
    <source>
        <dbReference type="EMBL" id="JAE19375.1"/>
    </source>
</evidence>
<organism evidence="1">
    <name type="scientific">Arundo donax</name>
    <name type="common">Giant reed</name>
    <name type="synonym">Donax arundinaceus</name>
    <dbReference type="NCBI Taxonomy" id="35708"/>
    <lineage>
        <taxon>Eukaryota</taxon>
        <taxon>Viridiplantae</taxon>
        <taxon>Streptophyta</taxon>
        <taxon>Embryophyta</taxon>
        <taxon>Tracheophyta</taxon>
        <taxon>Spermatophyta</taxon>
        <taxon>Magnoliopsida</taxon>
        <taxon>Liliopsida</taxon>
        <taxon>Poales</taxon>
        <taxon>Poaceae</taxon>
        <taxon>PACMAD clade</taxon>
        <taxon>Arundinoideae</taxon>
        <taxon>Arundineae</taxon>
        <taxon>Arundo</taxon>
    </lineage>
</organism>
<dbReference type="AlphaFoldDB" id="A0A0A9G2R8"/>